<protein>
    <submittedName>
        <fullName evidence="1">Uncharacterized protein</fullName>
    </submittedName>
</protein>
<evidence type="ECO:0000313" key="2">
    <source>
        <dbReference type="Proteomes" id="UP000237105"/>
    </source>
</evidence>
<feature type="non-terminal residue" evidence="1">
    <location>
        <position position="1"/>
    </location>
</feature>
<accession>A0A2P5BFA2</accession>
<dbReference type="EMBL" id="JXTB01000294">
    <property type="protein sequence ID" value="PON47475.1"/>
    <property type="molecule type" value="Genomic_DNA"/>
</dbReference>
<dbReference type="Proteomes" id="UP000237105">
    <property type="component" value="Unassembled WGS sequence"/>
</dbReference>
<keyword evidence="2" id="KW-1185">Reference proteome</keyword>
<sequence>RRSFDCYLSPVGALVLASGPLMAVEKHFLMEAWSPLMSIVSVPSLDRHLKTWWRVEATPCMAWIHPLPMMTLKEDWQSIMTKSMSKHLAAAQTFKVTTPKGLTLVLSKANSG</sequence>
<organism evidence="1 2">
    <name type="scientific">Parasponia andersonii</name>
    <name type="common">Sponia andersonii</name>
    <dbReference type="NCBI Taxonomy" id="3476"/>
    <lineage>
        <taxon>Eukaryota</taxon>
        <taxon>Viridiplantae</taxon>
        <taxon>Streptophyta</taxon>
        <taxon>Embryophyta</taxon>
        <taxon>Tracheophyta</taxon>
        <taxon>Spermatophyta</taxon>
        <taxon>Magnoliopsida</taxon>
        <taxon>eudicotyledons</taxon>
        <taxon>Gunneridae</taxon>
        <taxon>Pentapetalae</taxon>
        <taxon>rosids</taxon>
        <taxon>fabids</taxon>
        <taxon>Rosales</taxon>
        <taxon>Cannabaceae</taxon>
        <taxon>Parasponia</taxon>
    </lineage>
</organism>
<reference evidence="2" key="1">
    <citation type="submission" date="2016-06" db="EMBL/GenBank/DDBJ databases">
        <title>Parallel loss of symbiosis genes in relatives of nitrogen-fixing non-legume Parasponia.</title>
        <authorList>
            <person name="Van Velzen R."/>
            <person name="Holmer R."/>
            <person name="Bu F."/>
            <person name="Rutten L."/>
            <person name="Van Zeijl A."/>
            <person name="Liu W."/>
            <person name="Santuari L."/>
            <person name="Cao Q."/>
            <person name="Sharma T."/>
            <person name="Shen D."/>
            <person name="Roswanjaya Y."/>
            <person name="Wardhani T."/>
            <person name="Kalhor M.S."/>
            <person name="Jansen J."/>
            <person name="Van den Hoogen J."/>
            <person name="Gungor B."/>
            <person name="Hartog M."/>
            <person name="Hontelez J."/>
            <person name="Verver J."/>
            <person name="Yang W.-C."/>
            <person name="Schijlen E."/>
            <person name="Repin R."/>
            <person name="Schilthuizen M."/>
            <person name="Schranz E."/>
            <person name="Heidstra R."/>
            <person name="Miyata K."/>
            <person name="Fedorova E."/>
            <person name="Kohlen W."/>
            <person name="Bisseling T."/>
            <person name="Smit S."/>
            <person name="Geurts R."/>
        </authorList>
    </citation>
    <scope>NUCLEOTIDE SEQUENCE [LARGE SCALE GENOMIC DNA]</scope>
    <source>
        <strain evidence="2">cv. WU1-14</strain>
    </source>
</reference>
<gene>
    <name evidence="1" type="ORF">PanWU01x14_244340</name>
</gene>
<dbReference type="AlphaFoldDB" id="A0A2P5BFA2"/>
<evidence type="ECO:0000313" key="1">
    <source>
        <dbReference type="EMBL" id="PON47475.1"/>
    </source>
</evidence>
<proteinExistence type="predicted"/>
<name>A0A2P5BFA2_PARAD</name>
<comment type="caution">
    <text evidence="1">The sequence shown here is derived from an EMBL/GenBank/DDBJ whole genome shotgun (WGS) entry which is preliminary data.</text>
</comment>